<feature type="region of interest" description="Disordered" evidence="1">
    <location>
        <begin position="596"/>
        <end position="616"/>
    </location>
</feature>
<protein>
    <submittedName>
        <fullName evidence="2">Uncharacterized protein</fullName>
    </submittedName>
</protein>
<feature type="compositionally biased region" description="Acidic residues" evidence="1">
    <location>
        <begin position="603"/>
        <end position="613"/>
    </location>
</feature>
<dbReference type="AlphaFoldDB" id="F4RL93"/>
<dbReference type="KEGG" id="mlr:MELLADRAFT_86302"/>
<proteinExistence type="predicted"/>
<dbReference type="VEuPathDB" id="FungiDB:MELLADRAFT_86302"/>
<keyword evidence="3" id="KW-1185">Reference proteome</keyword>
<accession>F4RL93</accession>
<organism evidence="3">
    <name type="scientific">Melampsora larici-populina (strain 98AG31 / pathotype 3-4-7)</name>
    <name type="common">Poplar leaf rust fungus</name>
    <dbReference type="NCBI Taxonomy" id="747676"/>
    <lineage>
        <taxon>Eukaryota</taxon>
        <taxon>Fungi</taxon>
        <taxon>Dikarya</taxon>
        <taxon>Basidiomycota</taxon>
        <taxon>Pucciniomycotina</taxon>
        <taxon>Pucciniomycetes</taxon>
        <taxon>Pucciniales</taxon>
        <taxon>Melampsoraceae</taxon>
        <taxon>Melampsora</taxon>
    </lineage>
</organism>
<dbReference type="HOGENOM" id="CLU_009065_3_1_1"/>
<sequence>MEADGFQSTRRRFFEVDDVTITLEKASKAEDDQLFWSKFAAHARNGAFDDMDAFKGLVKAVSIRMERESNGKGLTGTCIEPAFDNFSTTLAAISPQGYRLFMQTYAGRTTRSQRMIRSKLGLKLVDGLASENFDHVFDHLQKLGYTGPVAVGTDETVCVKSLCVSNGMLVGAQGGSIPFESTDELKELVSSIIKENRMCSKIRAYTIQVPLPGVPTYVVALIASIDKQTASDILDLHKKFIELSQKAGFNVLSIGSDGAATEISAQKMLHDSATKYLEFKAPAHNLHIQIPLLGQKLHPVVMVQDPKHARKTAANQLLSGARFISFGCYHVGIPQLAKIVQSDNSTLYIKDVFNTDKQDDGRAYRVFSSETLQLALEHPECTGLSIYLFVLGELCDSWLSRTANIPDRVISAFTSFFFLEAWYEYLEDRQSETKGFILLDKNGISRQSFKIMKQMATSLLALIIAHREYYPDVPLMFWKHGTEACEHIFGWMRIIMPNFTVLDAHQNAPKIHTVAKHIVEGKVKMPKSEHIHSGYQNAFQDFFLKSDEVVSGLKCFPNDLQLRSLIDIAKTRAASLIKFVGIEKCNVNLPDVIDIPPSPQLDDSSESQAEETDTSISVTKRYEVTYEVPLDETAIRDSISEAAHSVEDHQRLKSELAALELNYEGTERREFSATRILIANLLNKDDPI</sequence>
<dbReference type="InParanoid" id="F4RL93"/>
<dbReference type="Proteomes" id="UP000001072">
    <property type="component" value="Unassembled WGS sequence"/>
</dbReference>
<dbReference type="OrthoDB" id="2507437at2759"/>
<reference evidence="3" key="1">
    <citation type="journal article" date="2011" name="Proc. Natl. Acad. Sci. U.S.A.">
        <title>Obligate biotrophy features unraveled by the genomic analysis of rust fungi.</title>
        <authorList>
            <person name="Duplessis S."/>
            <person name="Cuomo C.A."/>
            <person name="Lin Y.-C."/>
            <person name="Aerts A."/>
            <person name="Tisserant E."/>
            <person name="Veneault-Fourrey C."/>
            <person name="Joly D.L."/>
            <person name="Hacquard S."/>
            <person name="Amselem J."/>
            <person name="Cantarel B.L."/>
            <person name="Chiu R."/>
            <person name="Coutinho P.M."/>
            <person name="Feau N."/>
            <person name="Field M."/>
            <person name="Frey P."/>
            <person name="Gelhaye E."/>
            <person name="Goldberg J."/>
            <person name="Grabherr M.G."/>
            <person name="Kodira C.D."/>
            <person name="Kohler A."/>
            <person name="Kuees U."/>
            <person name="Lindquist E.A."/>
            <person name="Lucas S.M."/>
            <person name="Mago R."/>
            <person name="Mauceli E."/>
            <person name="Morin E."/>
            <person name="Murat C."/>
            <person name="Pangilinan J.L."/>
            <person name="Park R."/>
            <person name="Pearson M."/>
            <person name="Quesneville H."/>
            <person name="Rouhier N."/>
            <person name="Sakthikumar S."/>
            <person name="Salamov A.A."/>
            <person name="Schmutz J."/>
            <person name="Selles B."/>
            <person name="Shapiro H."/>
            <person name="Tanguay P."/>
            <person name="Tuskan G.A."/>
            <person name="Henrissat B."/>
            <person name="Van de Peer Y."/>
            <person name="Rouze P."/>
            <person name="Ellis J.G."/>
            <person name="Dodds P.N."/>
            <person name="Schein J.E."/>
            <person name="Zhong S."/>
            <person name="Hamelin R.C."/>
            <person name="Grigoriev I.V."/>
            <person name="Szabo L.J."/>
            <person name="Martin F."/>
        </authorList>
    </citation>
    <scope>NUCLEOTIDE SEQUENCE [LARGE SCALE GENOMIC DNA]</scope>
    <source>
        <strain evidence="3">98AG31 / pathotype 3-4-7</strain>
    </source>
</reference>
<name>F4RL93_MELLP</name>
<evidence type="ECO:0000313" key="2">
    <source>
        <dbReference type="EMBL" id="EGG06868.1"/>
    </source>
</evidence>
<evidence type="ECO:0000313" key="3">
    <source>
        <dbReference type="Proteomes" id="UP000001072"/>
    </source>
</evidence>
<dbReference type="RefSeq" id="XP_007409828.1">
    <property type="nucleotide sequence ID" value="XM_007409766.1"/>
</dbReference>
<dbReference type="EMBL" id="GL883106">
    <property type="protein sequence ID" value="EGG06868.1"/>
    <property type="molecule type" value="Genomic_DNA"/>
</dbReference>
<dbReference type="GeneID" id="18934141"/>
<dbReference type="eggNOG" id="ENOG502QUPU">
    <property type="taxonomic scope" value="Eukaryota"/>
</dbReference>
<gene>
    <name evidence="2" type="ORF">MELLADRAFT_86302</name>
</gene>
<evidence type="ECO:0000256" key="1">
    <source>
        <dbReference type="SAM" id="MobiDB-lite"/>
    </source>
</evidence>